<gene>
    <name evidence="2" type="ORF">PI23P_05977</name>
</gene>
<protein>
    <recommendedName>
        <fullName evidence="4">VanZ-like domain-containing protein</fullName>
    </recommendedName>
</protein>
<dbReference type="OrthoDB" id="1204156at2"/>
<evidence type="ECO:0000313" key="3">
    <source>
        <dbReference type="Proteomes" id="UP000003053"/>
    </source>
</evidence>
<keyword evidence="1" id="KW-0472">Membrane</keyword>
<sequence>MKKTYFSLTGFIILISINYILSNYTKQDITGSLNNIDFYKIIKQSLQPQLVFLLIIFFSRENIKAPIFSMFMFGYIIIELILRYFNGKEIIEYNYAIGMALGIILVFVIESLKEKFIIKGKQIKNDN</sequence>
<dbReference type="Proteomes" id="UP000003053">
    <property type="component" value="Unassembled WGS sequence"/>
</dbReference>
<accession>A4BYI2</accession>
<dbReference type="STRING" id="313594.PI23P_05977"/>
<dbReference type="HOGENOM" id="CLU_1968517_0_0_10"/>
<reference evidence="2 3" key="1">
    <citation type="submission" date="2006-02" db="EMBL/GenBank/DDBJ databases">
        <authorList>
            <person name="Murray A."/>
            <person name="Staley J."/>
            <person name="Ferriera S."/>
            <person name="Johnson J."/>
            <person name="Kravitz S."/>
            <person name="Halpern A."/>
            <person name="Remington K."/>
            <person name="Beeson K."/>
            <person name="Tran B."/>
            <person name="Rogers Y.-H."/>
            <person name="Friedman R."/>
            <person name="Venter J.C."/>
        </authorList>
    </citation>
    <scope>NUCLEOTIDE SEQUENCE [LARGE SCALE GENOMIC DNA]</scope>
    <source>
        <strain evidence="2 3">23-P</strain>
    </source>
</reference>
<proteinExistence type="predicted"/>
<evidence type="ECO:0000313" key="2">
    <source>
        <dbReference type="EMBL" id="EAR14023.1"/>
    </source>
</evidence>
<organism evidence="2 3">
    <name type="scientific">Polaribacter irgensii 23-P</name>
    <dbReference type="NCBI Taxonomy" id="313594"/>
    <lineage>
        <taxon>Bacteria</taxon>
        <taxon>Pseudomonadati</taxon>
        <taxon>Bacteroidota</taxon>
        <taxon>Flavobacteriia</taxon>
        <taxon>Flavobacteriales</taxon>
        <taxon>Flavobacteriaceae</taxon>
    </lineage>
</organism>
<dbReference type="RefSeq" id="WP_004569821.1">
    <property type="nucleotide sequence ID" value="NZ_CH724148.1"/>
</dbReference>
<dbReference type="AlphaFoldDB" id="A4BYI2"/>
<name>A4BYI2_9FLAO</name>
<comment type="caution">
    <text evidence="2">The sequence shown here is derived from an EMBL/GenBank/DDBJ whole genome shotgun (WGS) entry which is preliminary data.</text>
</comment>
<dbReference type="EMBL" id="AAOG01000001">
    <property type="protein sequence ID" value="EAR14023.1"/>
    <property type="molecule type" value="Genomic_DNA"/>
</dbReference>
<evidence type="ECO:0008006" key="4">
    <source>
        <dbReference type="Google" id="ProtNLM"/>
    </source>
</evidence>
<feature type="transmembrane region" description="Helical" evidence="1">
    <location>
        <begin position="65"/>
        <end position="85"/>
    </location>
</feature>
<evidence type="ECO:0000256" key="1">
    <source>
        <dbReference type="SAM" id="Phobius"/>
    </source>
</evidence>
<feature type="transmembrane region" description="Helical" evidence="1">
    <location>
        <begin position="5"/>
        <end position="21"/>
    </location>
</feature>
<keyword evidence="1" id="KW-1133">Transmembrane helix</keyword>
<keyword evidence="1" id="KW-0812">Transmembrane</keyword>
<feature type="transmembrane region" description="Helical" evidence="1">
    <location>
        <begin position="91"/>
        <end position="109"/>
    </location>
</feature>
<keyword evidence="3" id="KW-1185">Reference proteome</keyword>